<evidence type="ECO:0000256" key="6">
    <source>
        <dbReference type="ARBA" id="ARBA00022801"/>
    </source>
</evidence>
<dbReference type="Gene3D" id="3.40.50.1460">
    <property type="match status" value="1"/>
</dbReference>
<dbReference type="InterPro" id="IPR048501">
    <property type="entry name" value="Legum_prodom"/>
</dbReference>
<dbReference type="GO" id="GO:0006624">
    <property type="term" value="P:vacuolar protein processing"/>
    <property type="evidence" value="ECO:0007669"/>
    <property type="project" value="TreeGrafter"/>
</dbReference>
<evidence type="ECO:0000256" key="7">
    <source>
        <dbReference type="ARBA" id="ARBA00022807"/>
    </source>
</evidence>
<dbReference type="PIRSF" id="PIRSF019663">
    <property type="entry name" value="Legumain"/>
    <property type="match status" value="1"/>
</dbReference>
<evidence type="ECO:0000313" key="11">
    <source>
        <dbReference type="Proteomes" id="UP000887572"/>
    </source>
</evidence>
<keyword evidence="4" id="KW-0645">Protease</keyword>
<dbReference type="Proteomes" id="UP000887572">
    <property type="component" value="Unplaced"/>
</dbReference>
<name>A0A914HM55_GLORO</name>
<organism evidence="11 12">
    <name type="scientific">Globodera rostochiensis</name>
    <name type="common">Golden nematode worm</name>
    <name type="synonym">Heterodera rostochiensis</name>
    <dbReference type="NCBI Taxonomy" id="31243"/>
    <lineage>
        <taxon>Eukaryota</taxon>
        <taxon>Metazoa</taxon>
        <taxon>Ecdysozoa</taxon>
        <taxon>Nematoda</taxon>
        <taxon>Chromadorea</taxon>
        <taxon>Rhabditida</taxon>
        <taxon>Tylenchina</taxon>
        <taxon>Tylenchomorpha</taxon>
        <taxon>Tylenchoidea</taxon>
        <taxon>Heteroderidae</taxon>
        <taxon>Heteroderinae</taxon>
        <taxon>Globodera</taxon>
    </lineage>
</organism>
<dbReference type="CDD" id="cd21115">
    <property type="entry name" value="legumain_C"/>
    <property type="match status" value="1"/>
</dbReference>
<keyword evidence="11" id="KW-1185">Reference proteome</keyword>
<dbReference type="PANTHER" id="PTHR12000">
    <property type="entry name" value="HEMOGLOBINASE FAMILY MEMBER"/>
    <property type="match status" value="1"/>
</dbReference>
<proteinExistence type="inferred from homology"/>
<reference evidence="12" key="1">
    <citation type="submission" date="2022-11" db="UniProtKB">
        <authorList>
            <consortium name="WormBaseParasite"/>
        </authorList>
    </citation>
    <scope>IDENTIFICATION</scope>
</reference>
<dbReference type="Gene3D" id="1.10.132.130">
    <property type="match status" value="1"/>
</dbReference>
<dbReference type="EC" id="3.4.22.34" evidence="3"/>
<dbReference type="PRINTS" id="PR00776">
    <property type="entry name" value="HEMOGLOBNASE"/>
</dbReference>
<feature type="chain" id="PRO_5037230510" description="legumain" evidence="9">
    <location>
        <begin position="21"/>
        <end position="461"/>
    </location>
</feature>
<evidence type="ECO:0000256" key="1">
    <source>
        <dbReference type="ARBA" id="ARBA00000810"/>
    </source>
</evidence>
<dbReference type="FunFam" id="3.40.50.1460:FF:000006">
    <property type="entry name" value="Legumain"/>
    <property type="match status" value="1"/>
</dbReference>
<dbReference type="PANTHER" id="PTHR12000:SF42">
    <property type="entry name" value="LEGUMAIN"/>
    <property type="match status" value="1"/>
</dbReference>
<evidence type="ECO:0000256" key="2">
    <source>
        <dbReference type="ARBA" id="ARBA00009941"/>
    </source>
</evidence>
<evidence type="ECO:0000313" key="12">
    <source>
        <dbReference type="WBParaSite" id="Gr19_v10_g2625.t1"/>
    </source>
</evidence>
<feature type="active site" description="Nucleophile" evidence="8">
    <location>
        <position position="215"/>
    </location>
</feature>
<dbReference type="GO" id="GO:0051603">
    <property type="term" value="P:proteolysis involved in protein catabolic process"/>
    <property type="evidence" value="ECO:0007669"/>
    <property type="project" value="TreeGrafter"/>
</dbReference>
<sequence>MQFLSSFFILFAFFVPLTLSRYSEEQLNEISSGLSSEEDGQRISITYEQEGDSNDQNIWAVLVAGSSGWFNYRHQADICHAYHTLINHGMAKERIITMMFDDIANNKHNPYKGKIFNEPGGKDVYKGVKIDYRGSEVNPQNFEAVLLGDKLRSGGKPVLKSTKNDKVFVYFADHGAVGLIGFPQADLTVKDLTQTLTAMHAKKMYGELTFYLEACESGSMFDHTLAKSLKIYAVTAANAEESSWGCFCETDFLPGNCLGDLFSVNWIQDSDQENLSTETLRTQFGIVRQKTNTSHVMHYGDLLIEDEHVAEFMGNKHAPKRIGRTESPHNYPMFPSRDIPLMMMARRQNESHEIGHNLHVAWKKRSFLEEQIKQIVHKLVHDANNRRHVLTIYPQKIRDLDCHHEVVHTFSNFCFKFSENPYALKYAYVFVNLCERPELDAERIKMALVEQCADVELSGVI</sequence>
<comment type="catalytic activity">
    <reaction evidence="1">
        <text>Hydrolysis of proteins and small molecule substrates at -Asn-|-Xaa- bonds.</text>
        <dbReference type="EC" id="3.4.22.34"/>
    </reaction>
</comment>
<dbReference type="Pfam" id="PF01650">
    <property type="entry name" value="Peptidase_C13"/>
    <property type="match status" value="1"/>
</dbReference>
<evidence type="ECO:0000256" key="5">
    <source>
        <dbReference type="ARBA" id="ARBA00022729"/>
    </source>
</evidence>
<comment type="similarity">
    <text evidence="2">Belongs to the peptidase C13 family.</text>
</comment>
<dbReference type="WBParaSite" id="Gr19_v10_g2625.t1">
    <property type="protein sequence ID" value="Gr19_v10_g2625.t1"/>
    <property type="gene ID" value="Gr19_v10_g2625"/>
</dbReference>
<evidence type="ECO:0000259" key="10">
    <source>
        <dbReference type="Pfam" id="PF20985"/>
    </source>
</evidence>
<feature type="signal peptide" evidence="9">
    <location>
        <begin position="1"/>
        <end position="20"/>
    </location>
</feature>
<dbReference type="InterPro" id="IPR001096">
    <property type="entry name" value="Peptidase_C13"/>
</dbReference>
<dbReference type="InterPro" id="IPR046427">
    <property type="entry name" value="Legumain_prodom_sf"/>
</dbReference>
<feature type="domain" description="Legumain prodomain" evidence="10">
    <location>
        <begin position="358"/>
        <end position="452"/>
    </location>
</feature>
<keyword evidence="7" id="KW-0788">Thiol protease</keyword>
<dbReference type="GO" id="GO:0004197">
    <property type="term" value="F:cysteine-type endopeptidase activity"/>
    <property type="evidence" value="ECO:0007669"/>
    <property type="project" value="UniProtKB-EC"/>
</dbReference>
<evidence type="ECO:0000256" key="9">
    <source>
        <dbReference type="SAM" id="SignalP"/>
    </source>
</evidence>
<dbReference type="AlphaFoldDB" id="A0A914HM55"/>
<protein>
    <recommendedName>
        <fullName evidence="3">legumain</fullName>
        <ecNumber evidence="3">3.4.22.34</ecNumber>
    </recommendedName>
</protein>
<keyword evidence="6" id="KW-0378">Hydrolase</keyword>
<accession>A0A914HM55</accession>
<evidence type="ECO:0000256" key="3">
    <source>
        <dbReference type="ARBA" id="ARBA00012628"/>
    </source>
</evidence>
<feature type="active site" evidence="8">
    <location>
        <position position="174"/>
    </location>
</feature>
<evidence type="ECO:0000256" key="4">
    <source>
        <dbReference type="ARBA" id="ARBA00022670"/>
    </source>
</evidence>
<dbReference type="Pfam" id="PF20985">
    <property type="entry name" value="Legum_prodom"/>
    <property type="match status" value="1"/>
</dbReference>
<keyword evidence="5 9" id="KW-0732">Signal</keyword>
<evidence type="ECO:0000256" key="8">
    <source>
        <dbReference type="PIRSR" id="PIRSR019663-1"/>
    </source>
</evidence>
<dbReference type="GO" id="GO:0005773">
    <property type="term" value="C:vacuole"/>
    <property type="evidence" value="ECO:0007669"/>
    <property type="project" value="GOC"/>
</dbReference>